<dbReference type="PANTHER" id="PTHR12111:SF2">
    <property type="entry name" value="SPLICING FACTOR YJU2B-RELATED"/>
    <property type="match status" value="1"/>
</dbReference>
<evidence type="ECO:0000256" key="4">
    <source>
        <dbReference type="ARBA" id="ARBA00041764"/>
    </source>
</evidence>
<gene>
    <name evidence="6" type="ORF">OKIOD_LOCUS4830</name>
</gene>
<sequence>MAAQLTTLKAAQADGMYYPPNWRPEMGSLDKMHGSHHLTHQAKKIKEGILIVRIELPFPIWCTGCNNKFALATRYTAEKFCVGKYLSTPVYKFKMKCHKCPQMHEMRTDPANFDYVCVSGCRRDVRSWDMEENGQVSFTDSAERARLDNDPMFALEKGKNDKNVHDERKPELLKLKIQNAKKHGDSFKLNRALRAGLRYAKMHESEATDEEKAMAKVIMAQKVKSASSGGKKAANKLSGAKRTLTLAKLGVTKSKRAKSSALESESKESAPAVPSCKPALICDYSDSSEDES</sequence>
<protein>
    <recommendedName>
        <fullName evidence="2">Probable splicing factor YJU2B</fullName>
    </recommendedName>
    <alternativeName>
        <fullName evidence="4">Coiled-coil domain-containing protein 130</fullName>
    </alternativeName>
</protein>
<keyword evidence="7" id="KW-1185">Reference proteome</keyword>
<comment type="function">
    <text evidence="3">May be involved in mRNA splicing.</text>
</comment>
<evidence type="ECO:0000256" key="1">
    <source>
        <dbReference type="ARBA" id="ARBA00005595"/>
    </source>
</evidence>
<dbReference type="Proteomes" id="UP001158576">
    <property type="component" value="Chromosome XSR"/>
</dbReference>
<evidence type="ECO:0000256" key="2">
    <source>
        <dbReference type="ARBA" id="ARBA00029515"/>
    </source>
</evidence>
<evidence type="ECO:0000256" key="3">
    <source>
        <dbReference type="ARBA" id="ARBA00037140"/>
    </source>
</evidence>
<feature type="region of interest" description="Disordered" evidence="5">
    <location>
        <begin position="248"/>
        <end position="292"/>
    </location>
</feature>
<dbReference type="InterPro" id="IPR007590">
    <property type="entry name" value="Saf4/Yju2"/>
</dbReference>
<reference evidence="6 7" key="1">
    <citation type="submission" date="2021-04" db="EMBL/GenBank/DDBJ databases">
        <authorList>
            <person name="Bliznina A."/>
        </authorList>
    </citation>
    <scope>NUCLEOTIDE SEQUENCE [LARGE SCALE GENOMIC DNA]</scope>
</reference>
<dbReference type="Pfam" id="PF04502">
    <property type="entry name" value="Saf4_Yju2"/>
    <property type="match status" value="1"/>
</dbReference>
<evidence type="ECO:0000313" key="7">
    <source>
        <dbReference type="Proteomes" id="UP001158576"/>
    </source>
</evidence>
<accession>A0ABN7S856</accession>
<evidence type="ECO:0000313" key="6">
    <source>
        <dbReference type="EMBL" id="CAG5094127.1"/>
    </source>
</evidence>
<dbReference type="PANTHER" id="PTHR12111">
    <property type="entry name" value="SPLICING FACTOR YJU2"/>
    <property type="match status" value="1"/>
</dbReference>
<proteinExistence type="inferred from homology"/>
<comment type="similarity">
    <text evidence="1">Belongs to the CWC16 family.</text>
</comment>
<name>A0ABN7S856_OIKDI</name>
<organism evidence="6 7">
    <name type="scientific">Oikopleura dioica</name>
    <name type="common">Tunicate</name>
    <dbReference type="NCBI Taxonomy" id="34765"/>
    <lineage>
        <taxon>Eukaryota</taxon>
        <taxon>Metazoa</taxon>
        <taxon>Chordata</taxon>
        <taxon>Tunicata</taxon>
        <taxon>Appendicularia</taxon>
        <taxon>Copelata</taxon>
        <taxon>Oikopleuridae</taxon>
        <taxon>Oikopleura</taxon>
    </lineage>
</organism>
<dbReference type="EMBL" id="OU015569">
    <property type="protein sequence ID" value="CAG5094127.1"/>
    <property type="molecule type" value="Genomic_DNA"/>
</dbReference>
<evidence type="ECO:0000256" key="5">
    <source>
        <dbReference type="SAM" id="MobiDB-lite"/>
    </source>
</evidence>